<evidence type="ECO:0000313" key="3">
    <source>
        <dbReference type="Proteomes" id="UP001175271"/>
    </source>
</evidence>
<reference evidence="2" key="1">
    <citation type="submission" date="2023-06" db="EMBL/GenBank/DDBJ databases">
        <title>Genomic analysis of the entomopathogenic nematode Steinernema hermaphroditum.</title>
        <authorList>
            <person name="Schwarz E.M."/>
            <person name="Heppert J.K."/>
            <person name="Baniya A."/>
            <person name="Schwartz H.T."/>
            <person name="Tan C.-H."/>
            <person name="Antoshechkin I."/>
            <person name="Sternberg P.W."/>
            <person name="Goodrich-Blair H."/>
            <person name="Dillman A.R."/>
        </authorList>
    </citation>
    <scope>NUCLEOTIDE SEQUENCE</scope>
    <source>
        <strain evidence="2">PS9179</strain>
        <tissue evidence="2">Whole animal</tissue>
    </source>
</reference>
<proteinExistence type="predicted"/>
<keyword evidence="1" id="KW-0472">Membrane</keyword>
<gene>
    <name evidence="2" type="ORF">QR680_003172</name>
</gene>
<accession>A0AA39LJ73</accession>
<dbReference type="Proteomes" id="UP001175271">
    <property type="component" value="Unassembled WGS sequence"/>
</dbReference>
<name>A0AA39LJ73_9BILA</name>
<keyword evidence="1" id="KW-1133">Transmembrane helix</keyword>
<protein>
    <submittedName>
        <fullName evidence="2">Uncharacterized protein</fullName>
    </submittedName>
</protein>
<sequence length="76" mass="9404">MPLIKLFHWAVDFILWNVVRILFVRVIAYAVVFLCSVGKWEFWILPNLTKRYYNVRERILPLYVWRRRNYFKAIAV</sequence>
<organism evidence="2 3">
    <name type="scientific">Steinernema hermaphroditum</name>
    <dbReference type="NCBI Taxonomy" id="289476"/>
    <lineage>
        <taxon>Eukaryota</taxon>
        <taxon>Metazoa</taxon>
        <taxon>Ecdysozoa</taxon>
        <taxon>Nematoda</taxon>
        <taxon>Chromadorea</taxon>
        <taxon>Rhabditida</taxon>
        <taxon>Tylenchina</taxon>
        <taxon>Panagrolaimomorpha</taxon>
        <taxon>Strongyloidoidea</taxon>
        <taxon>Steinernematidae</taxon>
        <taxon>Steinernema</taxon>
    </lineage>
</organism>
<feature type="transmembrane region" description="Helical" evidence="1">
    <location>
        <begin position="13"/>
        <end position="35"/>
    </location>
</feature>
<dbReference type="AlphaFoldDB" id="A0AA39LJ73"/>
<keyword evidence="3" id="KW-1185">Reference proteome</keyword>
<comment type="caution">
    <text evidence="2">The sequence shown here is derived from an EMBL/GenBank/DDBJ whole genome shotgun (WGS) entry which is preliminary data.</text>
</comment>
<evidence type="ECO:0000256" key="1">
    <source>
        <dbReference type="SAM" id="Phobius"/>
    </source>
</evidence>
<evidence type="ECO:0000313" key="2">
    <source>
        <dbReference type="EMBL" id="KAK0399706.1"/>
    </source>
</evidence>
<dbReference type="EMBL" id="JAUCMV010000005">
    <property type="protein sequence ID" value="KAK0399706.1"/>
    <property type="molecule type" value="Genomic_DNA"/>
</dbReference>
<keyword evidence="1" id="KW-0812">Transmembrane</keyword>